<dbReference type="InterPro" id="IPR010131">
    <property type="entry name" value="MdtP/NodT-like"/>
</dbReference>
<keyword evidence="2" id="KW-0732">Signal</keyword>
<proteinExistence type="inferred from homology"/>
<dbReference type="PROSITE" id="PS51257">
    <property type="entry name" value="PROKAR_LIPOPROTEIN"/>
    <property type="match status" value="1"/>
</dbReference>
<feature type="chain" id="PRO_5045004006" evidence="2">
    <location>
        <begin position="29"/>
        <end position="478"/>
    </location>
</feature>
<protein>
    <submittedName>
        <fullName evidence="4">TolC family protein</fullName>
    </submittedName>
</protein>
<name>A0ABV5GE64_9FLAO</name>
<evidence type="ECO:0000256" key="1">
    <source>
        <dbReference type="ARBA" id="ARBA00007613"/>
    </source>
</evidence>
<comment type="subcellular location">
    <subcellularLocation>
        <location evidence="2">Cell membrane</location>
        <topology evidence="2">Lipid-anchor</topology>
    </subcellularLocation>
</comment>
<dbReference type="NCBIfam" id="TIGR01845">
    <property type="entry name" value="outer_NodT"/>
    <property type="match status" value="1"/>
</dbReference>
<keyword evidence="2" id="KW-1134">Transmembrane beta strand</keyword>
<accession>A0ABV5GE64</accession>
<dbReference type="Proteomes" id="UP001589576">
    <property type="component" value="Unassembled WGS sequence"/>
</dbReference>
<dbReference type="PANTHER" id="PTHR30203">
    <property type="entry name" value="OUTER MEMBRANE CATION EFFLUX PROTEIN"/>
    <property type="match status" value="1"/>
</dbReference>
<dbReference type="PANTHER" id="PTHR30203:SF30">
    <property type="entry name" value="OUTER MEMBRANE PROTEIN-RELATED"/>
    <property type="match status" value="1"/>
</dbReference>
<sequence>MLNKIITYRYSVALGICLVVASCSPAISTLNENKAAVPASFDKSTDTTNTSTTKWRTYFKDANLVSLIDSALKNNQELEMTLQEIEIARNDVRVKKGLLLPMVTAGVGAGVDKVGRYTSAGAGDASTDITPGKEVPEVLQDYGLGLHAVWEVDIWKKLHNAKKAAFTRYLATIEGKNFVVTNLVAEIANSYYELLSYDNQLDIIQQTITLQKNALEIVKAQKEAARANELGVKKFEAEVFNSQSREFQIQQQIKETENKINFLLGRYPQPISRDKTVLISQLPQQIQAGIPSQLLANRPDIKQAELELFATKCDVKAAKAEFYPSFTIAGGIGFNAFKPSYLFTSPESLIYNLVGDLTAPLINRNAIKAEFNKAKAEQLKALYNYQKTVLNGYIEVSNELSNIKNLEQFYDLKNKEVQSLTTAIDASNDLFKASRVDYFEVLMTQRDALESKLELIEAKKEQFNAVTNVYRALGGGWN</sequence>
<dbReference type="SUPFAM" id="SSF56954">
    <property type="entry name" value="Outer membrane efflux proteins (OEP)"/>
    <property type="match status" value="1"/>
</dbReference>
<keyword evidence="3" id="KW-0175">Coiled coil</keyword>
<comment type="similarity">
    <text evidence="1 2">Belongs to the outer membrane factor (OMF) (TC 1.B.17) family.</text>
</comment>
<organism evidence="4 5">
    <name type="scientific">Flavobacterium paronense</name>
    <dbReference type="NCBI Taxonomy" id="1392775"/>
    <lineage>
        <taxon>Bacteria</taxon>
        <taxon>Pseudomonadati</taxon>
        <taxon>Bacteroidota</taxon>
        <taxon>Flavobacteriia</taxon>
        <taxon>Flavobacteriales</taxon>
        <taxon>Flavobacteriaceae</taxon>
        <taxon>Flavobacterium</taxon>
    </lineage>
</organism>
<comment type="caution">
    <text evidence="4">The sequence shown here is derived from an EMBL/GenBank/DDBJ whole genome shotgun (WGS) entry which is preliminary data.</text>
</comment>
<dbReference type="InterPro" id="IPR003423">
    <property type="entry name" value="OMP_efflux"/>
</dbReference>
<evidence type="ECO:0000313" key="4">
    <source>
        <dbReference type="EMBL" id="MFB9089414.1"/>
    </source>
</evidence>
<dbReference type="Gene3D" id="2.20.200.10">
    <property type="entry name" value="Outer membrane efflux proteins (OEP)"/>
    <property type="match status" value="1"/>
</dbReference>
<dbReference type="Gene3D" id="1.20.1600.10">
    <property type="entry name" value="Outer membrane efflux proteins (OEP)"/>
    <property type="match status" value="1"/>
</dbReference>
<evidence type="ECO:0000256" key="3">
    <source>
        <dbReference type="SAM" id="Coils"/>
    </source>
</evidence>
<keyword evidence="2" id="KW-0472">Membrane</keyword>
<keyword evidence="2" id="KW-0812">Transmembrane</keyword>
<keyword evidence="2" id="KW-0449">Lipoprotein</keyword>
<dbReference type="Pfam" id="PF02321">
    <property type="entry name" value="OEP"/>
    <property type="match status" value="2"/>
</dbReference>
<feature type="coiled-coil region" evidence="3">
    <location>
        <begin position="68"/>
        <end position="95"/>
    </location>
</feature>
<feature type="coiled-coil region" evidence="3">
    <location>
        <begin position="439"/>
        <end position="466"/>
    </location>
</feature>
<evidence type="ECO:0000313" key="5">
    <source>
        <dbReference type="Proteomes" id="UP001589576"/>
    </source>
</evidence>
<keyword evidence="2" id="KW-0564">Palmitate</keyword>
<dbReference type="RefSeq" id="WP_290286405.1">
    <property type="nucleotide sequence ID" value="NZ_JAUFQN010000019.1"/>
</dbReference>
<dbReference type="EMBL" id="JBHMFB010000016">
    <property type="protein sequence ID" value="MFB9089414.1"/>
    <property type="molecule type" value="Genomic_DNA"/>
</dbReference>
<feature type="signal peptide" evidence="2">
    <location>
        <begin position="1"/>
        <end position="28"/>
    </location>
</feature>
<gene>
    <name evidence="4" type="ORF">ACFFUU_07375</name>
</gene>
<evidence type="ECO:0000256" key="2">
    <source>
        <dbReference type="RuleBase" id="RU362097"/>
    </source>
</evidence>
<reference evidence="4 5" key="1">
    <citation type="submission" date="2024-09" db="EMBL/GenBank/DDBJ databases">
        <authorList>
            <person name="Sun Q."/>
            <person name="Mori K."/>
        </authorList>
    </citation>
    <scope>NUCLEOTIDE SEQUENCE [LARGE SCALE GENOMIC DNA]</scope>
    <source>
        <strain evidence="4 5">CECT 8460</strain>
    </source>
</reference>
<keyword evidence="5" id="KW-1185">Reference proteome</keyword>